<evidence type="ECO:0000313" key="2">
    <source>
        <dbReference type="Proteomes" id="UP000320390"/>
    </source>
</evidence>
<accession>A0A518F002</accession>
<gene>
    <name evidence="1" type="ORF">Poly30_52260</name>
</gene>
<dbReference type="AlphaFoldDB" id="A0A518F002"/>
<organism evidence="1 2">
    <name type="scientific">Saltatorellus ferox</name>
    <dbReference type="NCBI Taxonomy" id="2528018"/>
    <lineage>
        <taxon>Bacteria</taxon>
        <taxon>Pseudomonadati</taxon>
        <taxon>Planctomycetota</taxon>
        <taxon>Planctomycetia</taxon>
        <taxon>Planctomycetia incertae sedis</taxon>
        <taxon>Saltatorellus</taxon>
    </lineage>
</organism>
<protein>
    <submittedName>
        <fullName evidence="1">Uncharacterized protein</fullName>
    </submittedName>
</protein>
<dbReference type="Proteomes" id="UP000320390">
    <property type="component" value="Chromosome"/>
</dbReference>
<proteinExistence type="predicted"/>
<dbReference type="EMBL" id="CP036434">
    <property type="protein sequence ID" value="QDV09668.1"/>
    <property type="molecule type" value="Genomic_DNA"/>
</dbReference>
<reference evidence="1 2" key="1">
    <citation type="submission" date="2019-02" db="EMBL/GenBank/DDBJ databases">
        <title>Deep-cultivation of Planctomycetes and their phenomic and genomic characterization uncovers novel biology.</title>
        <authorList>
            <person name="Wiegand S."/>
            <person name="Jogler M."/>
            <person name="Boedeker C."/>
            <person name="Pinto D."/>
            <person name="Vollmers J."/>
            <person name="Rivas-Marin E."/>
            <person name="Kohn T."/>
            <person name="Peeters S.H."/>
            <person name="Heuer A."/>
            <person name="Rast P."/>
            <person name="Oberbeckmann S."/>
            <person name="Bunk B."/>
            <person name="Jeske O."/>
            <person name="Meyerdierks A."/>
            <person name="Storesund J.E."/>
            <person name="Kallscheuer N."/>
            <person name="Luecker S."/>
            <person name="Lage O.M."/>
            <person name="Pohl T."/>
            <person name="Merkel B.J."/>
            <person name="Hornburger P."/>
            <person name="Mueller R.-W."/>
            <person name="Bruemmer F."/>
            <person name="Labrenz M."/>
            <person name="Spormann A.M."/>
            <person name="Op den Camp H."/>
            <person name="Overmann J."/>
            <person name="Amann R."/>
            <person name="Jetten M.S.M."/>
            <person name="Mascher T."/>
            <person name="Medema M.H."/>
            <person name="Devos D.P."/>
            <person name="Kaster A.-K."/>
            <person name="Ovreas L."/>
            <person name="Rohde M."/>
            <person name="Galperin M.Y."/>
            <person name="Jogler C."/>
        </authorList>
    </citation>
    <scope>NUCLEOTIDE SEQUENCE [LARGE SCALE GENOMIC DNA]</scope>
    <source>
        <strain evidence="1 2">Poly30</strain>
    </source>
</reference>
<keyword evidence="2" id="KW-1185">Reference proteome</keyword>
<evidence type="ECO:0000313" key="1">
    <source>
        <dbReference type="EMBL" id="QDV09668.1"/>
    </source>
</evidence>
<name>A0A518F002_9BACT</name>
<sequence length="67" mass="7175">MLDRVQELQVEACDSSKLLGIDRIALRVVLVDQPQLAGVGDDHIVAELLEQFSDLAGLTASLDGDAQ</sequence>